<protein>
    <submittedName>
        <fullName evidence="1">Uncharacterized protein</fullName>
    </submittedName>
</protein>
<gene>
    <name evidence="1" type="ORF">LCGC14_0872770</name>
</gene>
<dbReference type="AlphaFoldDB" id="A0A0F9SB78"/>
<reference evidence="1" key="1">
    <citation type="journal article" date="2015" name="Nature">
        <title>Complex archaea that bridge the gap between prokaryotes and eukaryotes.</title>
        <authorList>
            <person name="Spang A."/>
            <person name="Saw J.H."/>
            <person name="Jorgensen S.L."/>
            <person name="Zaremba-Niedzwiedzka K."/>
            <person name="Martijn J."/>
            <person name="Lind A.E."/>
            <person name="van Eijk R."/>
            <person name="Schleper C."/>
            <person name="Guy L."/>
            <person name="Ettema T.J."/>
        </authorList>
    </citation>
    <scope>NUCLEOTIDE SEQUENCE</scope>
</reference>
<accession>A0A0F9SB78</accession>
<comment type="caution">
    <text evidence="1">The sequence shown here is derived from an EMBL/GenBank/DDBJ whole genome shotgun (WGS) entry which is preliminary data.</text>
</comment>
<organism evidence="1">
    <name type="scientific">marine sediment metagenome</name>
    <dbReference type="NCBI Taxonomy" id="412755"/>
    <lineage>
        <taxon>unclassified sequences</taxon>
        <taxon>metagenomes</taxon>
        <taxon>ecological metagenomes</taxon>
    </lineage>
</organism>
<dbReference type="PROSITE" id="PS51257">
    <property type="entry name" value="PROKAR_LIPOPROTEIN"/>
    <property type="match status" value="1"/>
</dbReference>
<evidence type="ECO:0000313" key="1">
    <source>
        <dbReference type="EMBL" id="KKN26648.1"/>
    </source>
</evidence>
<proteinExistence type="predicted"/>
<sequence length="140" mass="16100">MKRSQFLASIAGLITTGCSGFSTKPPPVEESAEEIIMSLPDDWLAEVFLKKIKSLEEDFPTNERDIYLACLMREELLDRNFTIKNEKGKLSVIKELSYQELDNMSAKASRNMTFCGKQYDKNMDVYLTTQREMQKRRGLA</sequence>
<dbReference type="EMBL" id="LAZR01002704">
    <property type="protein sequence ID" value="KKN26648.1"/>
    <property type="molecule type" value="Genomic_DNA"/>
</dbReference>
<name>A0A0F9SB78_9ZZZZ</name>